<protein>
    <recommendedName>
        <fullName evidence="3">Retrotransposon gag domain-containing protein</fullName>
    </recommendedName>
</protein>
<dbReference type="EMBL" id="QJKJ01000798">
    <property type="protein sequence ID" value="RDY10678.1"/>
    <property type="molecule type" value="Genomic_DNA"/>
</dbReference>
<dbReference type="PANTHER" id="PTHR33223">
    <property type="entry name" value="CCHC-TYPE DOMAIN-CONTAINING PROTEIN"/>
    <property type="match status" value="1"/>
</dbReference>
<evidence type="ECO:0000256" key="2">
    <source>
        <dbReference type="SAM" id="Phobius"/>
    </source>
</evidence>
<organism evidence="4 5">
    <name type="scientific">Mucuna pruriens</name>
    <name type="common">Velvet bean</name>
    <name type="synonym">Dolichos pruriens</name>
    <dbReference type="NCBI Taxonomy" id="157652"/>
    <lineage>
        <taxon>Eukaryota</taxon>
        <taxon>Viridiplantae</taxon>
        <taxon>Streptophyta</taxon>
        <taxon>Embryophyta</taxon>
        <taxon>Tracheophyta</taxon>
        <taxon>Spermatophyta</taxon>
        <taxon>Magnoliopsida</taxon>
        <taxon>eudicotyledons</taxon>
        <taxon>Gunneridae</taxon>
        <taxon>Pentapetalae</taxon>
        <taxon>rosids</taxon>
        <taxon>fabids</taxon>
        <taxon>Fabales</taxon>
        <taxon>Fabaceae</taxon>
        <taxon>Papilionoideae</taxon>
        <taxon>50 kb inversion clade</taxon>
        <taxon>NPAAA clade</taxon>
        <taxon>indigoferoid/millettioid clade</taxon>
        <taxon>Phaseoleae</taxon>
        <taxon>Mucuna</taxon>
    </lineage>
</organism>
<dbReference type="Pfam" id="PF03732">
    <property type="entry name" value="Retrotrans_gag"/>
    <property type="match status" value="1"/>
</dbReference>
<evidence type="ECO:0000256" key="1">
    <source>
        <dbReference type="SAM" id="MobiDB-lite"/>
    </source>
</evidence>
<keyword evidence="2" id="KW-0812">Transmembrane</keyword>
<keyword evidence="2" id="KW-0472">Membrane</keyword>
<evidence type="ECO:0000313" key="4">
    <source>
        <dbReference type="EMBL" id="RDY10678.1"/>
    </source>
</evidence>
<feature type="transmembrane region" description="Helical" evidence="2">
    <location>
        <begin position="35"/>
        <end position="58"/>
    </location>
</feature>
<keyword evidence="5" id="KW-1185">Reference proteome</keyword>
<evidence type="ECO:0000313" key="5">
    <source>
        <dbReference type="Proteomes" id="UP000257109"/>
    </source>
</evidence>
<sequence>MAPKILMLTYRFSKPRYTLVGEVTPLVANTLRSVAMQWLLGLPTWTIWTFGNLAILFISQFAENKAKRLEVADLFDIKQAKGENLKEYLTRFNNAMIRGLRAGQFSDTLTLRRLSNMEKIRARAEKHTEAEEDLADQLEVEHQPLAPQAKPRPSLCINQDGGYKT</sequence>
<feature type="domain" description="Retrotransposon gag" evidence="3">
    <location>
        <begin position="27"/>
        <end position="108"/>
    </location>
</feature>
<reference evidence="4" key="1">
    <citation type="submission" date="2018-05" db="EMBL/GenBank/DDBJ databases">
        <title>Draft genome of Mucuna pruriens seed.</title>
        <authorList>
            <person name="Nnadi N.E."/>
            <person name="Vos R."/>
            <person name="Hasami M.H."/>
            <person name="Devisetty U.K."/>
            <person name="Aguiy J.C."/>
        </authorList>
    </citation>
    <scope>NUCLEOTIDE SEQUENCE [LARGE SCALE GENOMIC DNA]</scope>
    <source>
        <strain evidence="4">JCA_2017</strain>
    </source>
</reference>
<comment type="caution">
    <text evidence="4">The sequence shown here is derived from an EMBL/GenBank/DDBJ whole genome shotgun (WGS) entry which is preliminary data.</text>
</comment>
<keyword evidence="2" id="KW-1133">Transmembrane helix</keyword>
<dbReference type="OrthoDB" id="1737504at2759"/>
<dbReference type="PANTHER" id="PTHR33223:SF10">
    <property type="entry name" value="AMINOTRANSFERASE-LIKE PLANT MOBILE DOMAIN-CONTAINING PROTEIN"/>
    <property type="match status" value="1"/>
</dbReference>
<dbReference type="AlphaFoldDB" id="A0A371I6L9"/>
<name>A0A371I6L9_MUCPR</name>
<proteinExistence type="predicted"/>
<feature type="non-terminal residue" evidence="4">
    <location>
        <position position="1"/>
    </location>
</feature>
<dbReference type="InterPro" id="IPR005162">
    <property type="entry name" value="Retrotrans_gag_dom"/>
</dbReference>
<accession>A0A371I6L9</accession>
<evidence type="ECO:0000259" key="3">
    <source>
        <dbReference type="Pfam" id="PF03732"/>
    </source>
</evidence>
<gene>
    <name evidence="4" type="ORF">CR513_04770</name>
</gene>
<feature type="region of interest" description="Disordered" evidence="1">
    <location>
        <begin position="123"/>
        <end position="165"/>
    </location>
</feature>
<dbReference type="Proteomes" id="UP000257109">
    <property type="component" value="Unassembled WGS sequence"/>
</dbReference>